<protein>
    <submittedName>
        <fullName evidence="1">Uncharacterized protein</fullName>
    </submittedName>
</protein>
<organism evidence="1 2">
    <name type="scientific">Vermiconidia calcicola</name>
    <dbReference type="NCBI Taxonomy" id="1690605"/>
    <lineage>
        <taxon>Eukaryota</taxon>
        <taxon>Fungi</taxon>
        <taxon>Dikarya</taxon>
        <taxon>Ascomycota</taxon>
        <taxon>Pezizomycotina</taxon>
        <taxon>Dothideomycetes</taxon>
        <taxon>Dothideomycetidae</taxon>
        <taxon>Mycosphaerellales</taxon>
        <taxon>Extremaceae</taxon>
        <taxon>Vermiconidia</taxon>
    </lineage>
</organism>
<gene>
    <name evidence="1" type="ORF">LTR37_014848</name>
</gene>
<keyword evidence="2" id="KW-1185">Reference proteome</keyword>
<accession>A0ACC3MSB9</accession>
<reference evidence="1" key="1">
    <citation type="submission" date="2023-07" db="EMBL/GenBank/DDBJ databases">
        <title>Black Yeasts Isolated from many extreme environments.</title>
        <authorList>
            <person name="Coleine C."/>
            <person name="Stajich J.E."/>
            <person name="Selbmann L."/>
        </authorList>
    </citation>
    <scope>NUCLEOTIDE SEQUENCE</scope>
    <source>
        <strain evidence="1">CCFEE 5714</strain>
    </source>
</reference>
<proteinExistence type="predicted"/>
<evidence type="ECO:0000313" key="2">
    <source>
        <dbReference type="Proteomes" id="UP001281147"/>
    </source>
</evidence>
<name>A0ACC3MSB9_9PEZI</name>
<dbReference type="Proteomes" id="UP001281147">
    <property type="component" value="Unassembled WGS sequence"/>
</dbReference>
<comment type="caution">
    <text evidence="1">The sequence shown here is derived from an EMBL/GenBank/DDBJ whole genome shotgun (WGS) entry which is preliminary data.</text>
</comment>
<dbReference type="EMBL" id="JAUTXU010000160">
    <property type="protein sequence ID" value="KAK3702486.1"/>
    <property type="molecule type" value="Genomic_DNA"/>
</dbReference>
<sequence length="204" mass="23485">MNSFGSVIKQQRHIENSHAVESRRRAEFERTWTTDDHDETVYRCPFCKDKKYTHHEDCNRHIHDFHPQCPSCGKYFHNEHDRSALEQRAVHQLQQKHCYCKVHDLVFSSLREQGNYLREVRHDYYMNNDHEARPETAATGSVTAILGAAGEDRASIVGKIEEDDVSDDEGGVALAPDVCDIKGHSGDDPGHTRVAGTVWVEWEW</sequence>
<evidence type="ECO:0000313" key="1">
    <source>
        <dbReference type="EMBL" id="KAK3702486.1"/>
    </source>
</evidence>